<dbReference type="PANTHER" id="PTHR37839">
    <property type="entry name" value="NA(+)-TRANSLOCATING NADH-QUINONE REDUCTASE SUBUNIT A"/>
    <property type="match status" value="1"/>
</dbReference>
<evidence type="ECO:0000313" key="12">
    <source>
        <dbReference type="EMBL" id="SFF58017.1"/>
    </source>
</evidence>
<evidence type="ECO:0000256" key="6">
    <source>
        <dbReference type="ARBA" id="ARBA00023075"/>
    </source>
</evidence>
<keyword evidence="4 8" id="KW-0915">Sodium</keyword>
<evidence type="ECO:0000256" key="7">
    <source>
        <dbReference type="ARBA" id="ARBA00023201"/>
    </source>
</evidence>
<dbReference type="EC" id="7.2.1.1" evidence="8"/>
<dbReference type="GO" id="GO:0016655">
    <property type="term" value="F:oxidoreductase activity, acting on NAD(P)H, quinone or similar compound as acceptor"/>
    <property type="evidence" value="ECO:0007669"/>
    <property type="project" value="UniProtKB-UniRule"/>
</dbReference>
<keyword evidence="5 8" id="KW-0406">Ion transport</keyword>
<dbReference type="InterPro" id="IPR056148">
    <property type="entry name" value="NQRA_2nd"/>
</dbReference>
<dbReference type="Pfam" id="PF11973">
    <property type="entry name" value="NQRA_SLBB"/>
    <property type="match status" value="1"/>
</dbReference>
<dbReference type="AlphaFoldDB" id="A0A1I2JYC7"/>
<dbReference type="Pfam" id="PF24836">
    <property type="entry name" value="NQRA_2nd"/>
    <property type="match status" value="1"/>
</dbReference>
<dbReference type="NCBIfam" id="NF003759">
    <property type="entry name" value="PRK05352.1-2"/>
    <property type="match status" value="1"/>
</dbReference>
<evidence type="ECO:0000256" key="8">
    <source>
        <dbReference type="HAMAP-Rule" id="MF_00425"/>
    </source>
</evidence>
<evidence type="ECO:0000259" key="10">
    <source>
        <dbReference type="Pfam" id="PF11973"/>
    </source>
</evidence>
<protein>
    <recommendedName>
        <fullName evidence="8">Na(+)-translocating NADH-quinone reductase subunit A</fullName>
        <shortName evidence="8">Na(+)-NQR subunit A</shortName>
        <shortName evidence="8">Na(+)-translocating NQR subunit A</shortName>
        <ecNumber evidence="8">7.2.1.1</ecNumber>
    </recommendedName>
    <alternativeName>
        <fullName evidence="8">NQR complex subunit A</fullName>
    </alternativeName>
    <alternativeName>
        <fullName evidence="8">NQR-1 subunit A</fullName>
    </alternativeName>
</protein>
<dbReference type="GO" id="GO:0006814">
    <property type="term" value="P:sodium ion transport"/>
    <property type="evidence" value="ECO:0007669"/>
    <property type="project" value="UniProtKB-UniRule"/>
</dbReference>
<feature type="domain" description="NqrA N-terminal barrel-sandwich hybrid" evidence="9">
    <location>
        <begin position="6"/>
        <end position="99"/>
    </location>
</feature>
<evidence type="ECO:0000259" key="11">
    <source>
        <dbReference type="Pfam" id="PF24836"/>
    </source>
</evidence>
<evidence type="ECO:0000256" key="1">
    <source>
        <dbReference type="ARBA" id="ARBA00022448"/>
    </source>
</evidence>
<dbReference type="HAMAP" id="MF_00425">
    <property type="entry name" value="NqrA"/>
    <property type="match status" value="1"/>
</dbReference>
<dbReference type="InterPro" id="IPR056147">
    <property type="entry name" value="NQRA_N"/>
</dbReference>
<keyword evidence="3 8" id="KW-0520">NAD</keyword>
<dbReference type="RefSeq" id="WP_234981601.1">
    <property type="nucleotide sequence ID" value="NZ_FOOC01000010.1"/>
</dbReference>
<evidence type="ECO:0000256" key="5">
    <source>
        <dbReference type="ARBA" id="ARBA00023065"/>
    </source>
</evidence>
<dbReference type="InterPro" id="IPR022615">
    <property type="entry name" value="NqrA_C_domain"/>
</dbReference>
<dbReference type="NCBIfam" id="TIGR01936">
    <property type="entry name" value="nqrA"/>
    <property type="match status" value="1"/>
</dbReference>
<comment type="subunit">
    <text evidence="8">Composed of six subunits; NqrA, NqrB, NqrC, NqrD, NqrE and NqrF.</text>
</comment>
<evidence type="ECO:0000259" key="9">
    <source>
        <dbReference type="Pfam" id="PF05896"/>
    </source>
</evidence>
<accession>A0A1I2JYC7</accession>
<comment type="catalytic activity">
    <reaction evidence="8">
        <text>a ubiquinone + n Na(+)(in) + NADH + H(+) = a ubiquinol + n Na(+)(out) + NAD(+)</text>
        <dbReference type="Rhea" id="RHEA:47748"/>
        <dbReference type="Rhea" id="RHEA-COMP:9565"/>
        <dbReference type="Rhea" id="RHEA-COMP:9566"/>
        <dbReference type="ChEBI" id="CHEBI:15378"/>
        <dbReference type="ChEBI" id="CHEBI:16389"/>
        <dbReference type="ChEBI" id="CHEBI:17976"/>
        <dbReference type="ChEBI" id="CHEBI:29101"/>
        <dbReference type="ChEBI" id="CHEBI:57540"/>
        <dbReference type="ChEBI" id="CHEBI:57945"/>
        <dbReference type="EC" id="7.2.1.1"/>
    </reaction>
</comment>
<keyword evidence="2 8" id="KW-1278">Translocase</keyword>
<feature type="domain" description="NqrA second alpha/beta" evidence="11">
    <location>
        <begin position="118"/>
        <end position="260"/>
    </location>
</feature>
<dbReference type="PANTHER" id="PTHR37839:SF1">
    <property type="entry name" value="NA(+)-TRANSLOCATING NADH-QUINONE REDUCTASE SUBUNIT A"/>
    <property type="match status" value="1"/>
</dbReference>
<keyword evidence="1 8" id="KW-0813">Transport</keyword>
<feature type="domain" description="Na(+)-translocating NADH-quinone reductase subunit A C-terminal" evidence="10">
    <location>
        <begin position="265"/>
        <end position="313"/>
    </location>
</feature>
<evidence type="ECO:0000256" key="4">
    <source>
        <dbReference type="ARBA" id="ARBA00023053"/>
    </source>
</evidence>
<gene>
    <name evidence="8" type="primary">nqrA</name>
    <name evidence="12" type="ORF">SAMN04488120_11032</name>
</gene>
<dbReference type="Pfam" id="PF05896">
    <property type="entry name" value="NQRA_N"/>
    <property type="match status" value="1"/>
</dbReference>
<keyword evidence="13" id="KW-1185">Reference proteome</keyword>
<reference evidence="12 13" key="1">
    <citation type="submission" date="2016-10" db="EMBL/GenBank/DDBJ databases">
        <authorList>
            <person name="de Groot N.N."/>
        </authorList>
    </citation>
    <scope>NUCLEOTIDE SEQUENCE [LARGE SCALE GENOMIC DNA]</scope>
    <source>
        <strain evidence="12 13">DSM 23609</strain>
    </source>
</reference>
<comment type="similarity">
    <text evidence="8">Belongs to the NqrA family.</text>
</comment>
<organism evidence="12 13">
    <name type="scientific">Fontimonas thermophila</name>
    <dbReference type="NCBI Taxonomy" id="1076937"/>
    <lineage>
        <taxon>Bacteria</taxon>
        <taxon>Pseudomonadati</taxon>
        <taxon>Pseudomonadota</taxon>
        <taxon>Gammaproteobacteria</taxon>
        <taxon>Nevskiales</taxon>
        <taxon>Nevskiaceae</taxon>
        <taxon>Fontimonas</taxon>
    </lineage>
</organism>
<sequence length="451" mass="49135">MDVTRIRLKKGLDLPIQGVPEQTVYDAPAVTTVGVVGADYIDLKPTMYVEVGDRVKLGQPLFEDKRRPGVLHTAPASGEIVAINRGARRVLQSIVIRIDGDEELTFRSWPASALGGLAAEEVREQLRLSGLWTALRTRPYSRVPRVDGSPAAIFVPCIDTRPLAADPVVVIKGQEEDFKNGLTVLSRLCGEIWVCRAPGAAIPVPELASIRIAEFEGPHPAGLVGTHMHFLKPVGANRTNWYLGPQDVIAIGKLFTTGRIDPTRIVALGGPQVVRPRLLRTRIGACLSELITGEIKSGESRPISGSVLGGREARGWGNYLGRYHTQISVVAEGRERRFLGWINPAGERFSALNVFFSALSRGRRLMALNTSTNGSPRAMVPIGNYEKVMPLDILISPLLRALLVRDTDMAQALGALELDEEDLALCSFVCVGKHDYGPILRANLEQIEQEG</sequence>
<keyword evidence="6 8" id="KW-0830">Ubiquinone</keyword>
<evidence type="ECO:0000256" key="2">
    <source>
        <dbReference type="ARBA" id="ARBA00022967"/>
    </source>
</evidence>
<comment type="function">
    <text evidence="8">NQR complex catalyzes the reduction of ubiquinone-1 to ubiquinol by two successive reactions, coupled with the transport of Na(+) ions from the cytoplasm to the periplasm. NqrA to NqrE are probably involved in the second step, the conversion of ubisemiquinone to ubiquinol.</text>
</comment>
<name>A0A1I2JYC7_9GAMM</name>
<dbReference type="Proteomes" id="UP000199771">
    <property type="component" value="Unassembled WGS sequence"/>
</dbReference>
<evidence type="ECO:0000313" key="13">
    <source>
        <dbReference type="Proteomes" id="UP000199771"/>
    </source>
</evidence>
<dbReference type="InterPro" id="IPR008703">
    <property type="entry name" value="NqrA"/>
</dbReference>
<proteinExistence type="inferred from homology"/>
<evidence type="ECO:0000256" key="3">
    <source>
        <dbReference type="ARBA" id="ARBA00023027"/>
    </source>
</evidence>
<dbReference type="STRING" id="1076937.SAMN04488120_11032"/>
<dbReference type="EMBL" id="FOOC01000010">
    <property type="protein sequence ID" value="SFF58017.1"/>
    <property type="molecule type" value="Genomic_DNA"/>
</dbReference>
<keyword evidence="7 8" id="KW-0739">Sodium transport</keyword>